<dbReference type="AlphaFoldDB" id="A0A0A1MU47"/>
<sequence>MRSSFITLTLTTACLLGSSMGGAIYAKRDLGLGETVGNVGTAVGGTVSQTAQDVGGGVDQVTQNVGKSVGNIVGRGVPDDAPWNGVYGAQDTTDATSNLGDSLSK</sequence>
<protein>
    <submittedName>
        <fullName evidence="2">Uncharacterized protein</fullName>
    </submittedName>
</protein>
<name>A0A0A1MU47_RHIZD</name>
<reference evidence="2 3" key="1">
    <citation type="journal article" date="2016" name="Proc. Natl. Acad. Sci. U.S.A.">
        <title>Lipid metabolic changes in an early divergent fungus govern the establishment of a mutualistic symbiosis with endobacteria.</title>
        <authorList>
            <person name="Lastovetsky O.A."/>
            <person name="Gaspar M.L."/>
            <person name="Mondo S.J."/>
            <person name="LaButti K.M."/>
            <person name="Sandor L."/>
            <person name="Grigoriev I.V."/>
            <person name="Henry S.A."/>
            <person name="Pawlowska T.E."/>
        </authorList>
    </citation>
    <scope>NUCLEOTIDE SEQUENCE [LARGE SCALE GENOMIC DNA]</scope>
    <source>
        <strain evidence="2 3">ATCC 11559</strain>
    </source>
</reference>
<evidence type="ECO:0000256" key="1">
    <source>
        <dbReference type="SAM" id="SignalP"/>
    </source>
</evidence>
<feature type="chain" id="PRO_5030003856" evidence="1">
    <location>
        <begin position="22"/>
        <end position="105"/>
    </location>
</feature>
<accession>A0A0A1MU47</accession>
<gene>
    <name evidence="2" type="ORF">BCV71DRAFT_231462</name>
</gene>
<evidence type="ECO:0000313" key="3">
    <source>
        <dbReference type="Proteomes" id="UP000242381"/>
    </source>
</evidence>
<evidence type="ECO:0000313" key="2">
    <source>
        <dbReference type="EMBL" id="ORE22423.1"/>
    </source>
</evidence>
<dbReference type="Proteomes" id="UP000242381">
    <property type="component" value="Unassembled WGS sequence"/>
</dbReference>
<organism evidence="2 3">
    <name type="scientific">Rhizopus microsporus</name>
    <dbReference type="NCBI Taxonomy" id="58291"/>
    <lineage>
        <taxon>Eukaryota</taxon>
        <taxon>Fungi</taxon>
        <taxon>Fungi incertae sedis</taxon>
        <taxon>Mucoromycota</taxon>
        <taxon>Mucoromycotina</taxon>
        <taxon>Mucoromycetes</taxon>
        <taxon>Mucorales</taxon>
        <taxon>Mucorineae</taxon>
        <taxon>Rhizopodaceae</taxon>
        <taxon>Rhizopus</taxon>
    </lineage>
</organism>
<proteinExistence type="predicted"/>
<feature type="signal peptide" evidence="1">
    <location>
        <begin position="1"/>
        <end position="21"/>
    </location>
</feature>
<dbReference type="EMBL" id="KV921267">
    <property type="protein sequence ID" value="ORE22423.1"/>
    <property type="molecule type" value="Genomic_DNA"/>
</dbReference>
<keyword evidence="1" id="KW-0732">Signal</keyword>